<proteinExistence type="predicted"/>
<dbReference type="Proteomes" id="UP000233469">
    <property type="component" value="Unassembled WGS sequence"/>
</dbReference>
<accession>A0A2N1MN60</accession>
<dbReference type="AlphaFoldDB" id="A0A2N1MN60"/>
<evidence type="ECO:0000313" key="2">
    <source>
        <dbReference type="Proteomes" id="UP000233469"/>
    </source>
</evidence>
<reference evidence="1 2" key="2">
    <citation type="submission" date="2017-10" db="EMBL/GenBank/DDBJ databases">
        <title>Extensive intraspecific genome diversity in a model arbuscular mycorrhizal fungus.</title>
        <authorList>
            <person name="Chen E.C.H."/>
            <person name="Morin E."/>
            <person name="Baudet D."/>
            <person name="Noel J."/>
            <person name="Ndikumana S."/>
            <person name="Charron P."/>
            <person name="St-Onge C."/>
            <person name="Giorgi J."/>
            <person name="Grigoriev I.V."/>
            <person name="Roux C."/>
            <person name="Martin F.M."/>
            <person name="Corradi N."/>
        </authorList>
    </citation>
    <scope>NUCLEOTIDE SEQUENCE [LARGE SCALE GENOMIC DNA]</scope>
    <source>
        <strain evidence="1 2">C2</strain>
    </source>
</reference>
<protein>
    <submittedName>
        <fullName evidence="1">Uncharacterized protein</fullName>
    </submittedName>
</protein>
<comment type="caution">
    <text evidence="1">The sequence shown here is derived from an EMBL/GenBank/DDBJ whole genome shotgun (WGS) entry which is preliminary data.</text>
</comment>
<evidence type="ECO:0000313" key="1">
    <source>
        <dbReference type="EMBL" id="PKK63075.1"/>
    </source>
</evidence>
<sequence length="87" mass="10522">MKIAKNCDRNKIAKKLPKSWSFWIDRCLKQKEKERRLKINLKKVKENLNKDKYTNPNRKINQLNLFSGLESLRLNIYFRTNIQGFIP</sequence>
<gene>
    <name evidence="1" type="ORF">RhiirC2_789438</name>
</gene>
<reference evidence="1 2" key="1">
    <citation type="submission" date="2016-04" db="EMBL/GenBank/DDBJ databases">
        <title>Genome analyses suggest a sexual origin of heterokaryosis in a supposedly ancient asexual fungus.</title>
        <authorList>
            <person name="Ropars J."/>
            <person name="Sedzielewska K."/>
            <person name="Noel J."/>
            <person name="Charron P."/>
            <person name="Farinelli L."/>
            <person name="Marton T."/>
            <person name="Kruger M."/>
            <person name="Pelin A."/>
            <person name="Brachmann A."/>
            <person name="Corradi N."/>
        </authorList>
    </citation>
    <scope>NUCLEOTIDE SEQUENCE [LARGE SCALE GENOMIC DNA]</scope>
    <source>
        <strain evidence="1 2">C2</strain>
    </source>
</reference>
<organism evidence="1 2">
    <name type="scientific">Rhizophagus irregularis</name>
    <dbReference type="NCBI Taxonomy" id="588596"/>
    <lineage>
        <taxon>Eukaryota</taxon>
        <taxon>Fungi</taxon>
        <taxon>Fungi incertae sedis</taxon>
        <taxon>Mucoromycota</taxon>
        <taxon>Glomeromycotina</taxon>
        <taxon>Glomeromycetes</taxon>
        <taxon>Glomerales</taxon>
        <taxon>Glomeraceae</taxon>
        <taxon>Rhizophagus</taxon>
    </lineage>
</organism>
<dbReference type="EMBL" id="LLXL01001736">
    <property type="protein sequence ID" value="PKK63075.1"/>
    <property type="molecule type" value="Genomic_DNA"/>
</dbReference>
<name>A0A2N1MN60_9GLOM</name>